<name>A0A1R3RBJ2_ASPC5</name>
<protein>
    <recommendedName>
        <fullName evidence="1">Protein kinase domain-containing protein</fullName>
    </recommendedName>
</protein>
<evidence type="ECO:0000313" key="2">
    <source>
        <dbReference type="EMBL" id="OOF91832.1"/>
    </source>
</evidence>
<proteinExistence type="predicted"/>
<dbReference type="OrthoDB" id="5979581at2759"/>
<organism evidence="2 3">
    <name type="scientific">Aspergillus carbonarius (strain ITEM 5010)</name>
    <dbReference type="NCBI Taxonomy" id="602072"/>
    <lineage>
        <taxon>Eukaryota</taxon>
        <taxon>Fungi</taxon>
        <taxon>Dikarya</taxon>
        <taxon>Ascomycota</taxon>
        <taxon>Pezizomycotina</taxon>
        <taxon>Eurotiomycetes</taxon>
        <taxon>Eurotiomycetidae</taxon>
        <taxon>Eurotiales</taxon>
        <taxon>Aspergillaceae</taxon>
        <taxon>Aspergillus</taxon>
        <taxon>Aspergillus subgen. Circumdati</taxon>
    </lineage>
</organism>
<dbReference type="Gene3D" id="1.10.510.10">
    <property type="entry name" value="Transferase(Phosphotransferase) domain 1"/>
    <property type="match status" value="1"/>
</dbReference>
<dbReference type="EMBL" id="KV907509">
    <property type="protein sequence ID" value="OOF91832.1"/>
    <property type="molecule type" value="Genomic_DNA"/>
</dbReference>
<dbReference type="VEuPathDB" id="FungiDB:ASPCADRAFT_133908"/>
<dbReference type="Proteomes" id="UP000188318">
    <property type="component" value="Unassembled WGS sequence"/>
</dbReference>
<dbReference type="GO" id="GO:0004672">
    <property type="term" value="F:protein kinase activity"/>
    <property type="evidence" value="ECO:0007669"/>
    <property type="project" value="InterPro"/>
</dbReference>
<dbReference type="InterPro" id="IPR000719">
    <property type="entry name" value="Prot_kinase_dom"/>
</dbReference>
<evidence type="ECO:0000313" key="3">
    <source>
        <dbReference type="Proteomes" id="UP000188318"/>
    </source>
</evidence>
<dbReference type="SMART" id="SM00220">
    <property type="entry name" value="S_TKc"/>
    <property type="match status" value="1"/>
</dbReference>
<evidence type="ECO:0000259" key="1">
    <source>
        <dbReference type="SMART" id="SM00220"/>
    </source>
</evidence>
<accession>A0A1R3RBJ2</accession>
<dbReference type="AlphaFoldDB" id="A0A1R3RBJ2"/>
<dbReference type="SUPFAM" id="SSF56112">
    <property type="entry name" value="Protein kinase-like (PK-like)"/>
    <property type="match status" value="1"/>
</dbReference>
<feature type="domain" description="Protein kinase" evidence="1">
    <location>
        <begin position="37"/>
        <end position="346"/>
    </location>
</feature>
<gene>
    <name evidence="2" type="ORF">ASPCADRAFT_133908</name>
</gene>
<sequence>MFPTPIESTPSAANSPASEPIQYLPSGFIIHGSRWSYRIIYQIGGGGKEHNFTVFKAEVIPHNIPSPTYNAPTPPQWAVIKIPSPRQWHATGMTFMECERLAYSFADVNTSGYFRQLYQMIDHRTLALEWMDTTLDQIPYQPNMRTFSLILIVLKAVLESCVILDKSQHVNANIHPRSIYLSNINTNNVTVKIVFPSHCYTNTQLPTFRAPEIFLLQPCTSPAQVWSVGATILYWIRPGILGPAGVFNPIIDEAWCMAKLKRLFPEWNIPAPEGVVDAEYRSKLYAARGFCQEIEQLMGISSVEGELRRMGVPKEVRDVVRLMMVLDPGERPLAREVLESKEMRALEGFVGG</sequence>
<keyword evidence="3" id="KW-1185">Reference proteome</keyword>
<dbReference type="InterPro" id="IPR011009">
    <property type="entry name" value="Kinase-like_dom_sf"/>
</dbReference>
<reference evidence="3" key="1">
    <citation type="journal article" date="2017" name="Genome Biol.">
        <title>Comparative genomics reveals high biological diversity and specific adaptations in the industrially and medically important fungal genus Aspergillus.</title>
        <authorList>
            <person name="de Vries R.P."/>
            <person name="Riley R."/>
            <person name="Wiebenga A."/>
            <person name="Aguilar-Osorio G."/>
            <person name="Amillis S."/>
            <person name="Uchima C.A."/>
            <person name="Anderluh G."/>
            <person name="Asadollahi M."/>
            <person name="Askin M."/>
            <person name="Barry K."/>
            <person name="Battaglia E."/>
            <person name="Bayram O."/>
            <person name="Benocci T."/>
            <person name="Braus-Stromeyer S.A."/>
            <person name="Caldana C."/>
            <person name="Canovas D."/>
            <person name="Cerqueira G.C."/>
            <person name="Chen F."/>
            <person name="Chen W."/>
            <person name="Choi C."/>
            <person name="Clum A."/>
            <person name="Dos Santos R.A."/>
            <person name="Damasio A.R."/>
            <person name="Diallinas G."/>
            <person name="Emri T."/>
            <person name="Fekete E."/>
            <person name="Flipphi M."/>
            <person name="Freyberg S."/>
            <person name="Gallo A."/>
            <person name="Gournas C."/>
            <person name="Habgood R."/>
            <person name="Hainaut M."/>
            <person name="Harispe M.L."/>
            <person name="Henrissat B."/>
            <person name="Hilden K.S."/>
            <person name="Hope R."/>
            <person name="Hossain A."/>
            <person name="Karabika E."/>
            <person name="Karaffa L."/>
            <person name="Karanyi Z."/>
            <person name="Krasevec N."/>
            <person name="Kuo A."/>
            <person name="Kusch H."/>
            <person name="LaButti K."/>
            <person name="Lagendijk E.L."/>
            <person name="Lapidus A."/>
            <person name="Levasseur A."/>
            <person name="Lindquist E."/>
            <person name="Lipzen A."/>
            <person name="Logrieco A.F."/>
            <person name="MacCabe A."/>
            <person name="Maekelae M.R."/>
            <person name="Malavazi I."/>
            <person name="Melin P."/>
            <person name="Meyer V."/>
            <person name="Mielnichuk N."/>
            <person name="Miskei M."/>
            <person name="Molnar A.P."/>
            <person name="Mule G."/>
            <person name="Ngan C.Y."/>
            <person name="Orejas M."/>
            <person name="Orosz E."/>
            <person name="Ouedraogo J.P."/>
            <person name="Overkamp K.M."/>
            <person name="Park H.-S."/>
            <person name="Perrone G."/>
            <person name="Piumi F."/>
            <person name="Punt P.J."/>
            <person name="Ram A.F."/>
            <person name="Ramon A."/>
            <person name="Rauscher S."/>
            <person name="Record E."/>
            <person name="Riano-Pachon D.M."/>
            <person name="Robert V."/>
            <person name="Roehrig J."/>
            <person name="Ruller R."/>
            <person name="Salamov A."/>
            <person name="Salih N.S."/>
            <person name="Samson R.A."/>
            <person name="Sandor E."/>
            <person name="Sanguinetti M."/>
            <person name="Schuetze T."/>
            <person name="Sepcic K."/>
            <person name="Shelest E."/>
            <person name="Sherlock G."/>
            <person name="Sophianopoulou V."/>
            <person name="Squina F.M."/>
            <person name="Sun H."/>
            <person name="Susca A."/>
            <person name="Todd R.B."/>
            <person name="Tsang A."/>
            <person name="Unkles S.E."/>
            <person name="van de Wiele N."/>
            <person name="van Rossen-Uffink D."/>
            <person name="Oliveira J.V."/>
            <person name="Vesth T.C."/>
            <person name="Visser J."/>
            <person name="Yu J.-H."/>
            <person name="Zhou M."/>
            <person name="Andersen M.R."/>
            <person name="Archer D.B."/>
            <person name="Baker S.E."/>
            <person name="Benoit I."/>
            <person name="Brakhage A.A."/>
            <person name="Braus G.H."/>
            <person name="Fischer R."/>
            <person name="Frisvad J.C."/>
            <person name="Goldman G.H."/>
            <person name="Houbraken J."/>
            <person name="Oakley B."/>
            <person name="Pocsi I."/>
            <person name="Scazzocchio C."/>
            <person name="Seiboth B."/>
            <person name="vanKuyk P.A."/>
            <person name="Wortman J."/>
            <person name="Dyer P.S."/>
            <person name="Grigoriev I.V."/>
        </authorList>
    </citation>
    <scope>NUCLEOTIDE SEQUENCE [LARGE SCALE GENOMIC DNA]</scope>
    <source>
        <strain evidence="3">ITEM 5010</strain>
    </source>
</reference>
<dbReference type="STRING" id="602072.A0A1R3RBJ2"/>
<dbReference type="GO" id="GO:0005524">
    <property type="term" value="F:ATP binding"/>
    <property type="evidence" value="ECO:0007669"/>
    <property type="project" value="InterPro"/>
</dbReference>